<proteinExistence type="predicted"/>
<evidence type="ECO:0000313" key="2">
    <source>
        <dbReference type="Proteomes" id="UP001217485"/>
    </source>
</evidence>
<sequence>MSSTSREPAGAERDGTSQAGRALAALDPGYASVDERTSAELLSFARAYGKELTYYGAGGAPEGDWSDFVGSKLRPEDVAAFLRDPGKFTPEAAPELYRPHFVLFLAFLRLFERSRAELNTLTGRHLDFYYRQVLRMARRPPVPDRVNLIVELASRGREALLPAGTVLDAGPDSLGRARSYATDRDLVVNRTQVEAISSLFIDRRRVGLREISSGHANDKPRACEAMFALAVGGPLPPYPGSGQPVDFAKLTSLRDLVKRSDSGFFMSLPTLRDLMEQRKERAETPSEWDEIYAALELAGTKKRGAPFALARSSRDLEANLQEAVGRFSYGTLAQVSTVDDLYEHRARGDVQAFIQGTLYFALADFERMMQLKRRFDAAWGAINRVLESAGQKKRNDPDYRLLPADVTAFADNAKAAVGTDGIEAYWAEVLVLEGYFYMPAESFAMAMGEVLDTRQDDWSQVFSILEEAHREKLRKDRRDELRRRHESTPPARLVDLIRYVLGEDASPEDDPAAMDRLESYLGKPDLAKLQASAAAGDWKQIYALLEIAERNRLGEPPAEKEEWFNLFPAEDATAVSIRPPVTAGGAPAWATFGAARPSSSAGPAPQPVLGWALCSPLLVLGEGQRVITLTLGFSPARTPLEDLFLKGGEHSLLFQLSTAKGWVECSSVGVQFGSYKVLTGTTSEDDPRGARFTLTLPPGVDPIAAPPAGLAGMDSPWPVLRLMLRPIWSGADQKYVARYRELGDLLMVSAHLKVEVQGLRAIALQNDEMTLDAKKPFEPFGSAPAVGSRLLIGHPEIAGKKLDSLATSFQWMGAPANLASHYANYPAAPFAFTAKVSLIDRRGATELVKAAPLFGAKSSDPTSITVTTALTAAAAADPQALVEGSPDQDLSTSRRYLQWELNAPDFQHGSYPVVASSKALALSVAVASNPAAVNAAQYQVNPPYTPKLKSLTLDYASSLELRFDGAPRASGVDRVFHVHPFGACDGERARSSAGLSFLPRYENDGELYLGLRDLSPPQTVSILFQMAEGSANPDLPPQPVSLSYLSGDRWIPLGHRLISDTTRGLTNSGIVELALDPAEPSTCLRGDLYWIRAAVERGPRSLCDTLAVHTQAVTATFVDHDNAPDHFGEPLPAGTITRLSSAIPEIARVRQPYASYGGRTAEGANTWATRVSERLRHKQRALTVWDYERLVLDRFPEIYRAKCVPATLGEPGKVKVVIIPDVRNKLPADPFEPKAPASLLADVREHLSARAPASASIAVVNAHYVAVRVRLGVRFRADSNDAYYTQRLNDDLNRFLAPWAYAEGAELAIGGRIYANSIVDFVERRPYVDFVAGIKLFRSDDGERFQRVSPPADGSGAFVGTMRPDEVLTSAREHQIDILREGLYEETRMTGINFMTLELDFFIH</sequence>
<organism evidence="1 2">
    <name type="scientific">Sorangium atrum</name>
    <dbReference type="NCBI Taxonomy" id="2995308"/>
    <lineage>
        <taxon>Bacteria</taxon>
        <taxon>Pseudomonadati</taxon>
        <taxon>Myxococcota</taxon>
        <taxon>Polyangia</taxon>
        <taxon>Polyangiales</taxon>
        <taxon>Polyangiaceae</taxon>
        <taxon>Sorangium</taxon>
    </lineage>
</organism>
<evidence type="ECO:0000313" key="1">
    <source>
        <dbReference type="EMBL" id="MDC0676533.1"/>
    </source>
</evidence>
<dbReference type="Proteomes" id="UP001217485">
    <property type="component" value="Unassembled WGS sequence"/>
</dbReference>
<dbReference type="RefSeq" id="WP_272093319.1">
    <property type="nucleotide sequence ID" value="NZ_JAQNDK010000001.1"/>
</dbReference>
<comment type="caution">
    <text evidence="1">The sequence shown here is derived from an EMBL/GenBank/DDBJ whole genome shotgun (WGS) entry which is preliminary data.</text>
</comment>
<gene>
    <name evidence="1" type="ORF">POL72_02185</name>
</gene>
<protein>
    <submittedName>
        <fullName evidence="1">Baseplate J/gp47 family protein</fullName>
    </submittedName>
</protein>
<keyword evidence="2" id="KW-1185">Reference proteome</keyword>
<dbReference type="EMBL" id="JAQNDK010000001">
    <property type="protein sequence ID" value="MDC0676533.1"/>
    <property type="molecule type" value="Genomic_DNA"/>
</dbReference>
<reference evidence="1 2" key="1">
    <citation type="submission" date="2023-01" db="EMBL/GenBank/DDBJ databases">
        <title>Minimal conservation of predation-associated metabolite biosynthetic gene clusters underscores biosynthetic potential of Myxococcota including descriptions for ten novel species: Archangium lansinium sp. nov., Myxococcus landrumus sp. nov., Nannocystis bai.</title>
        <authorList>
            <person name="Ahearne A."/>
            <person name="Stevens C."/>
            <person name="Dowd S."/>
        </authorList>
    </citation>
    <scope>NUCLEOTIDE SEQUENCE [LARGE SCALE GENOMIC DNA]</scope>
    <source>
        <strain evidence="1 2">WIWO2</strain>
    </source>
</reference>
<name>A0ABT5BS49_9BACT</name>
<accession>A0ABT5BS49</accession>